<dbReference type="EMBL" id="RBED01000138">
    <property type="protein sequence ID" value="RNL49491.1"/>
    <property type="molecule type" value="Genomic_DNA"/>
</dbReference>
<keyword evidence="1" id="KW-1133">Transmembrane helix</keyword>
<comment type="caution">
    <text evidence="2">The sequence shown here is derived from an EMBL/GenBank/DDBJ whole genome shotgun (WGS) entry which is preliminary data.</text>
</comment>
<protein>
    <submittedName>
        <fullName evidence="2">Uncharacterized protein</fullName>
    </submittedName>
</protein>
<name>A0A3N0BLA5_9MICC</name>
<sequence length="75" mass="7924">MVLFGSVLAVAAAAWAHQLRRPVWVRRCVAAPVLIGWTSMAAPESLLPQLLALVALPAAFAGFLGGIFDRSGLPR</sequence>
<dbReference type="AlphaFoldDB" id="A0A3N0BLA5"/>
<keyword evidence="3" id="KW-1185">Reference proteome</keyword>
<organism evidence="2 3">
    <name type="scientific">Arthrobacter oryzae</name>
    <dbReference type="NCBI Taxonomy" id="409290"/>
    <lineage>
        <taxon>Bacteria</taxon>
        <taxon>Bacillati</taxon>
        <taxon>Actinomycetota</taxon>
        <taxon>Actinomycetes</taxon>
        <taxon>Micrococcales</taxon>
        <taxon>Micrococcaceae</taxon>
        <taxon>Arthrobacter</taxon>
    </lineage>
</organism>
<evidence type="ECO:0000256" key="1">
    <source>
        <dbReference type="SAM" id="Phobius"/>
    </source>
</evidence>
<feature type="transmembrane region" description="Helical" evidence="1">
    <location>
        <begin position="46"/>
        <end position="68"/>
    </location>
</feature>
<reference evidence="2 3" key="1">
    <citation type="submission" date="2018-10" db="EMBL/GenBank/DDBJ databases">
        <title>Genome sequencing of Arthrobacter oryzae TNB02.</title>
        <authorList>
            <person name="Cho Y.-J."/>
            <person name="Cho A."/>
            <person name="Kim O.-S."/>
        </authorList>
    </citation>
    <scope>NUCLEOTIDE SEQUENCE [LARGE SCALE GENOMIC DNA]</scope>
    <source>
        <strain evidence="2 3">TNB02</strain>
    </source>
</reference>
<evidence type="ECO:0000313" key="2">
    <source>
        <dbReference type="EMBL" id="RNL49491.1"/>
    </source>
</evidence>
<evidence type="ECO:0000313" key="3">
    <source>
        <dbReference type="Proteomes" id="UP000273807"/>
    </source>
</evidence>
<gene>
    <name evidence="2" type="ORF">D7003_18455</name>
</gene>
<proteinExistence type="predicted"/>
<dbReference type="Proteomes" id="UP000273807">
    <property type="component" value="Unassembled WGS sequence"/>
</dbReference>
<dbReference type="RefSeq" id="WP_123256879.1">
    <property type="nucleotide sequence ID" value="NZ_RBED01000138.1"/>
</dbReference>
<keyword evidence="1" id="KW-0472">Membrane</keyword>
<accession>A0A3N0BLA5</accession>
<keyword evidence="1" id="KW-0812">Transmembrane</keyword>